<organism evidence="1 2">
    <name type="scientific">Sphaerobolus stellatus (strain SS14)</name>
    <dbReference type="NCBI Taxonomy" id="990650"/>
    <lineage>
        <taxon>Eukaryota</taxon>
        <taxon>Fungi</taxon>
        <taxon>Dikarya</taxon>
        <taxon>Basidiomycota</taxon>
        <taxon>Agaricomycotina</taxon>
        <taxon>Agaricomycetes</taxon>
        <taxon>Phallomycetidae</taxon>
        <taxon>Geastrales</taxon>
        <taxon>Sphaerobolaceae</taxon>
        <taxon>Sphaerobolus</taxon>
    </lineage>
</organism>
<dbReference type="EMBL" id="KN837279">
    <property type="protein sequence ID" value="KIJ29617.1"/>
    <property type="molecule type" value="Genomic_DNA"/>
</dbReference>
<evidence type="ECO:0000313" key="1">
    <source>
        <dbReference type="EMBL" id="KIJ29617.1"/>
    </source>
</evidence>
<dbReference type="Proteomes" id="UP000054279">
    <property type="component" value="Unassembled WGS sequence"/>
</dbReference>
<keyword evidence="2" id="KW-1185">Reference proteome</keyword>
<gene>
    <name evidence="1" type="ORF">M422DRAFT_54108</name>
</gene>
<reference evidence="1 2" key="1">
    <citation type="submission" date="2014-06" db="EMBL/GenBank/DDBJ databases">
        <title>Evolutionary Origins and Diversification of the Mycorrhizal Mutualists.</title>
        <authorList>
            <consortium name="DOE Joint Genome Institute"/>
            <consortium name="Mycorrhizal Genomics Consortium"/>
            <person name="Kohler A."/>
            <person name="Kuo A."/>
            <person name="Nagy L.G."/>
            <person name="Floudas D."/>
            <person name="Copeland A."/>
            <person name="Barry K.W."/>
            <person name="Cichocki N."/>
            <person name="Veneault-Fourrey C."/>
            <person name="LaButti K."/>
            <person name="Lindquist E.A."/>
            <person name="Lipzen A."/>
            <person name="Lundell T."/>
            <person name="Morin E."/>
            <person name="Murat C."/>
            <person name="Riley R."/>
            <person name="Ohm R."/>
            <person name="Sun H."/>
            <person name="Tunlid A."/>
            <person name="Henrissat B."/>
            <person name="Grigoriev I.V."/>
            <person name="Hibbett D.S."/>
            <person name="Martin F."/>
        </authorList>
    </citation>
    <scope>NUCLEOTIDE SEQUENCE [LARGE SCALE GENOMIC DNA]</scope>
    <source>
        <strain evidence="1 2">SS14</strain>
    </source>
</reference>
<name>A0A0C9ULC0_SPHS4</name>
<evidence type="ECO:0000313" key="2">
    <source>
        <dbReference type="Proteomes" id="UP000054279"/>
    </source>
</evidence>
<protein>
    <submittedName>
        <fullName evidence="1">Uncharacterized protein</fullName>
    </submittedName>
</protein>
<dbReference type="HOGENOM" id="CLU_1462214_0_0_1"/>
<accession>A0A0C9ULC0</accession>
<dbReference type="AlphaFoldDB" id="A0A0C9ULC0"/>
<sequence>MDPPSLHPYRSSVRSPFYPSLAILILTVSTWLFPDQDCGNEDLCALSTLLSIFGQTWMSISLRGTYRVIDILDLEQSEPPAIEKIIAHILWFMLALISSKGIVDQIMQTSPFPSKLSLFTQARKLIFLLANCLGIIAYDLDVMIVAEAYENYRRVVRPRAEVHHEKRTAEGNEKREWNGYGSCNV</sequence>
<proteinExistence type="predicted"/>